<gene>
    <name evidence="7" type="ORF">S01H1_23215</name>
</gene>
<dbReference type="Gene3D" id="1.20.140.10">
    <property type="entry name" value="Butyryl-CoA Dehydrogenase, subunit A, domain 3"/>
    <property type="match status" value="1"/>
</dbReference>
<dbReference type="GO" id="GO:0033539">
    <property type="term" value="P:fatty acid beta-oxidation using acyl-CoA dehydrogenase"/>
    <property type="evidence" value="ECO:0007669"/>
    <property type="project" value="TreeGrafter"/>
</dbReference>
<dbReference type="EMBL" id="BARS01013323">
    <property type="protein sequence ID" value="GAF95697.1"/>
    <property type="molecule type" value="Genomic_DNA"/>
</dbReference>
<keyword evidence="3" id="KW-0274">FAD</keyword>
<feature type="non-terminal residue" evidence="7">
    <location>
        <position position="157"/>
    </location>
</feature>
<dbReference type="Gene3D" id="2.40.110.10">
    <property type="entry name" value="Butyryl-CoA Dehydrogenase, subunit A, domain 2"/>
    <property type="match status" value="1"/>
</dbReference>
<dbReference type="InterPro" id="IPR009100">
    <property type="entry name" value="AcylCoA_DH/oxidase_NM_dom_sf"/>
</dbReference>
<dbReference type="InterPro" id="IPR050741">
    <property type="entry name" value="Acyl-CoA_dehydrogenase"/>
</dbReference>
<organism evidence="7">
    <name type="scientific">marine sediment metagenome</name>
    <dbReference type="NCBI Taxonomy" id="412755"/>
    <lineage>
        <taxon>unclassified sequences</taxon>
        <taxon>metagenomes</taxon>
        <taxon>ecological metagenomes</taxon>
    </lineage>
</organism>
<feature type="domain" description="Acyl-CoA dehydrogenase/oxidase C-terminal" evidence="5">
    <location>
        <begin position="107"/>
        <end position="156"/>
    </location>
</feature>
<evidence type="ECO:0000256" key="3">
    <source>
        <dbReference type="ARBA" id="ARBA00022827"/>
    </source>
</evidence>
<sequence length="157" mass="17232">SGADIEDSRMRLRTVKTIIKEDGDGYIINGVKIWPSNAGIASHYVVIATTDPKLEDKGSCIIVVEKDTPGLSFGKIERKMGMPEDQNREVIFEDVRVPKNNLLGKIGDGHKILQTTVSYNRLGAGMISVGMARGAFEYALRYSKDRVVGGKPLIKHS</sequence>
<dbReference type="InterPro" id="IPR006091">
    <property type="entry name" value="Acyl-CoA_Oxase/DH_mid-dom"/>
</dbReference>
<dbReference type="InterPro" id="IPR046373">
    <property type="entry name" value="Acyl-CoA_Oxase/DH_mid-dom_sf"/>
</dbReference>
<comment type="similarity">
    <text evidence="1">Belongs to the acyl-CoA dehydrogenase family.</text>
</comment>
<dbReference type="SUPFAM" id="SSF56645">
    <property type="entry name" value="Acyl-CoA dehydrogenase NM domain-like"/>
    <property type="match status" value="1"/>
</dbReference>
<dbReference type="Pfam" id="PF02770">
    <property type="entry name" value="Acyl-CoA_dh_M"/>
    <property type="match status" value="1"/>
</dbReference>
<dbReference type="AlphaFoldDB" id="X0U5Q0"/>
<keyword evidence="4" id="KW-0560">Oxidoreductase</keyword>
<dbReference type="SUPFAM" id="SSF47203">
    <property type="entry name" value="Acyl-CoA dehydrogenase C-terminal domain-like"/>
    <property type="match status" value="1"/>
</dbReference>
<dbReference type="InterPro" id="IPR009075">
    <property type="entry name" value="AcylCo_DH/oxidase_C"/>
</dbReference>
<evidence type="ECO:0000256" key="4">
    <source>
        <dbReference type="ARBA" id="ARBA00023002"/>
    </source>
</evidence>
<proteinExistence type="inferred from homology"/>
<keyword evidence="2" id="KW-0285">Flavoprotein</keyword>
<dbReference type="GO" id="GO:0003995">
    <property type="term" value="F:acyl-CoA dehydrogenase activity"/>
    <property type="evidence" value="ECO:0007669"/>
    <property type="project" value="TreeGrafter"/>
</dbReference>
<feature type="non-terminal residue" evidence="7">
    <location>
        <position position="1"/>
    </location>
</feature>
<evidence type="ECO:0000259" key="6">
    <source>
        <dbReference type="Pfam" id="PF02770"/>
    </source>
</evidence>
<dbReference type="PANTHER" id="PTHR48083:SF2">
    <property type="entry name" value="MEDIUM-CHAIN SPECIFIC ACYL-COA DEHYDROGENASE, MITOCHONDRIAL"/>
    <property type="match status" value="1"/>
</dbReference>
<evidence type="ECO:0008006" key="8">
    <source>
        <dbReference type="Google" id="ProtNLM"/>
    </source>
</evidence>
<reference evidence="7" key="1">
    <citation type="journal article" date="2014" name="Front. Microbiol.">
        <title>High frequency of phylogenetically diverse reductive dehalogenase-homologous genes in deep subseafloor sedimentary metagenomes.</title>
        <authorList>
            <person name="Kawai M."/>
            <person name="Futagami T."/>
            <person name="Toyoda A."/>
            <person name="Takaki Y."/>
            <person name="Nishi S."/>
            <person name="Hori S."/>
            <person name="Arai W."/>
            <person name="Tsubouchi T."/>
            <person name="Morono Y."/>
            <person name="Uchiyama I."/>
            <person name="Ito T."/>
            <person name="Fujiyama A."/>
            <person name="Inagaki F."/>
            <person name="Takami H."/>
        </authorList>
    </citation>
    <scope>NUCLEOTIDE SEQUENCE</scope>
    <source>
        <strain evidence="7">Expedition CK06-06</strain>
    </source>
</reference>
<evidence type="ECO:0000256" key="1">
    <source>
        <dbReference type="ARBA" id="ARBA00009347"/>
    </source>
</evidence>
<comment type="caution">
    <text evidence="7">The sequence shown here is derived from an EMBL/GenBank/DDBJ whole genome shotgun (WGS) entry which is preliminary data.</text>
</comment>
<dbReference type="InterPro" id="IPR036250">
    <property type="entry name" value="AcylCo_DH-like_C"/>
</dbReference>
<dbReference type="PANTHER" id="PTHR48083">
    <property type="entry name" value="MEDIUM-CHAIN SPECIFIC ACYL-COA DEHYDROGENASE, MITOCHONDRIAL-RELATED"/>
    <property type="match status" value="1"/>
</dbReference>
<dbReference type="CDD" id="cd00567">
    <property type="entry name" value="ACAD"/>
    <property type="match status" value="1"/>
</dbReference>
<evidence type="ECO:0000259" key="5">
    <source>
        <dbReference type="Pfam" id="PF00441"/>
    </source>
</evidence>
<dbReference type="GO" id="GO:0005737">
    <property type="term" value="C:cytoplasm"/>
    <property type="evidence" value="ECO:0007669"/>
    <property type="project" value="TreeGrafter"/>
</dbReference>
<evidence type="ECO:0000256" key="2">
    <source>
        <dbReference type="ARBA" id="ARBA00022630"/>
    </source>
</evidence>
<feature type="domain" description="Acyl-CoA oxidase/dehydrogenase middle" evidence="6">
    <location>
        <begin position="12"/>
        <end position="95"/>
    </location>
</feature>
<dbReference type="Pfam" id="PF00441">
    <property type="entry name" value="Acyl-CoA_dh_1"/>
    <property type="match status" value="1"/>
</dbReference>
<name>X0U5Q0_9ZZZZ</name>
<protein>
    <recommendedName>
        <fullName evidence="8">Acyl-CoA oxidase/dehydrogenase middle domain-containing protein</fullName>
    </recommendedName>
</protein>
<evidence type="ECO:0000313" key="7">
    <source>
        <dbReference type="EMBL" id="GAF95697.1"/>
    </source>
</evidence>
<accession>X0U5Q0</accession>